<sequence length="1079" mass="119938">MTIDLQELSISILYIVLHLYQGLKKLISCNMALTFNSPPPISSLSPNLSWVGQFFVPSCGGGPIISQSDHDHDQEEYDPKILEVIDQCHGNLMTTNESTCFQENVDLEKEEESSCLGMGKAGEATVANKPAGGIKLRKRPSRLVVPEYSPGHQEFGHEKSRRLESKEFEVEGRDFSLAAKKGRREVMEDGYGVLLDIMGDPKQAFFAVIDGHGGRAATDYVAENLGRNIVKGIEHVKKEEDHHQIEETIHGGYLATDKGFLSQGVSSGACAASVLLRDGHLHVANVGDCRVVLSRKGIAHALTKHHRLTRQDERLRIENSGGFVQCCNGVWRVQGTLAVSRAIGDQHLKEWVISDPEIKSLPLTSDCEFLILASDGLWDKVDDQEAVDVVQREDSSVVKACKTLVDMSSSRGIMDDITVMSRLVHSVARVELKSAVKSGSGAAETVRNLFSSLATALWDFGRYSYGRAKLNLVLVVDGDVKSSLVGLFEEKCPSADTLRSESKVVSELVFGGEENYDSLGHQVNVLVGLVWKIVAWEAITAFVALEGAELKEKSQDGEVISVNKKSEKKKKVLLGKGTSVLIQVIKNRLGSKVSGSDGSGGLLEKWVEELLSFFDPKDLEFDNLLSKVKEIVEGNEARRLPKPPKGTRDFSKEQMTVRKKAFSIIEDVFEKHGATALDTPVFELSDVLKGKYGEDSKLIYDLADQGGEHLSLRYDLTVPFARHMASNGLTSLKRYQIGKVYRRDNPSKGRYREFYQCDFDIAGQYERMGPDFEVIKILTELLDKLNIGDYEIKLNHRKLLDGMLEICGVPPEKFRTICSSIDKLDKQSFDQIKIEMVEEKGLTEETADKIGTFVKERGPPLELFGKLKQEGSKFLENSSSIDALNDLEILFEALEKSKCINRVTFDLSLARGLDYYTGVIFEAVFRGGTQVGSIAAGGRYDNLIGMFGSKQVPAVGVSLGIERVFTIMEQLQKDQNQKTRASKTDVLVSILGDDLSQAAELVSELWDAEMYAEFSVSKRLNKHFDRAKESKIPWMLIQGERERNEGRVRIKDFESSNEDVVVPRSRVVEELKARLNPSK</sequence>
<dbReference type="GO" id="GO:0005524">
    <property type="term" value="F:ATP binding"/>
    <property type="evidence" value="ECO:0007669"/>
    <property type="project" value="UniProtKB-KW"/>
</dbReference>
<dbReference type="Pfam" id="PF03129">
    <property type="entry name" value="HGTP_anticodon"/>
    <property type="match status" value="1"/>
</dbReference>
<dbReference type="GO" id="GO:0006427">
    <property type="term" value="P:histidyl-tRNA aminoacylation"/>
    <property type="evidence" value="ECO:0007669"/>
    <property type="project" value="InterPro"/>
</dbReference>
<dbReference type="Gene3D" id="3.60.40.10">
    <property type="entry name" value="PPM-type phosphatase domain"/>
    <property type="match status" value="1"/>
</dbReference>
<evidence type="ECO:0000256" key="13">
    <source>
        <dbReference type="ARBA" id="ARBA00023146"/>
    </source>
</evidence>
<dbReference type="GO" id="GO:0046872">
    <property type="term" value="F:metal ion binding"/>
    <property type="evidence" value="ECO:0007669"/>
    <property type="project" value="UniProtKB-KW"/>
</dbReference>
<organism evidence="19 20">
    <name type="scientific">Morus notabilis</name>
    <dbReference type="NCBI Taxonomy" id="981085"/>
    <lineage>
        <taxon>Eukaryota</taxon>
        <taxon>Viridiplantae</taxon>
        <taxon>Streptophyta</taxon>
        <taxon>Embryophyta</taxon>
        <taxon>Tracheophyta</taxon>
        <taxon>Spermatophyta</taxon>
        <taxon>Magnoliopsida</taxon>
        <taxon>eudicotyledons</taxon>
        <taxon>Gunneridae</taxon>
        <taxon>Pentapetalae</taxon>
        <taxon>rosids</taxon>
        <taxon>fabids</taxon>
        <taxon>Rosales</taxon>
        <taxon>Moraceae</taxon>
        <taxon>Moreae</taxon>
        <taxon>Morus</taxon>
    </lineage>
</organism>
<dbReference type="GO" id="GO:0032543">
    <property type="term" value="P:mitochondrial translation"/>
    <property type="evidence" value="ECO:0007669"/>
    <property type="project" value="TreeGrafter"/>
</dbReference>
<gene>
    <name evidence="19" type="ORF">L484_012624</name>
</gene>
<evidence type="ECO:0000256" key="12">
    <source>
        <dbReference type="ARBA" id="ARBA00022917"/>
    </source>
</evidence>
<name>W9SK08_9ROSA</name>
<dbReference type="CDD" id="cd00773">
    <property type="entry name" value="HisRS-like_core"/>
    <property type="match status" value="1"/>
</dbReference>
<evidence type="ECO:0000256" key="10">
    <source>
        <dbReference type="ARBA" id="ARBA00022840"/>
    </source>
</evidence>
<dbReference type="InterPro" id="IPR041715">
    <property type="entry name" value="HisRS-like_core"/>
</dbReference>
<dbReference type="InterPro" id="IPR006195">
    <property type="entry name" value="aa-tRNA-synth_II"/>
</dbReference>
<evidence type="ECO:0000259" key="18">
    <source>
        <dbReference type="PROSITE" id="PS51746"/>
    </source>
</evidence>
<dbReference type="Pfam" id="PF13393">
    <property type="entry name" value="tRNA-synt_His"/>
    <property type="match status" value="1"/>
</dbReference>
<evidence type="ECO:0000313" key="19">
    <source>
        <dbReference type="EMBL" id="EXC32457.1"/>
    </source>
</evidence>
<evidence type="ECO:0000256" key="14">
    <source>
        <dbReference type="ARBA" id="ARBA00023211"/>
    </source>
</evidence>
<keyword evidence="13" id="KW-0030">Aminoacyl-tRNA synthetase</keyword>
<feature type="domain" description="Aminoacyl-transfer RNA synthetases class-II family profile" evidence="17">
    <location>
        <begin position="622"/>
        <end position="968"/>
    </location>
</feature>
<keyword evidence="9" id="KW-0378">Hydrolase</keyword>
<comment type="cofactor">
    <cofactor evidence="1">
        <name>Mn(2+)</name>
        <dbReference type="ChEBI" id="CHEBI:29035"/>
    </cofactor>
</comment>
<dbReference type="PROSITE" id="PS50862">
    <property type="entry name" value="AA_TRNA_LIGASE_II"/>
    <property type="match status" value="1"/>
</dbReference>
<evidence type="ECO:0000256" key="2">
    <source>
        <dbReference type="ARBA" id="ARBA00001946"/>
    </source>
</evidence>
<feature type="domain" description="PPM-type phosphatase" evidence="18">
    <location>
        <begin position="174"/>
        <end position="424"/>
    </location>
</feature>
<keyword evidence="12" id="KW-0648">Protein biosynthesis</keyword>
<dbReference type="InterPro" id="IPR045864">
    <property type="entry name" value="aa-tRNA-synth_II/BPL/LPL"/>
</dbReference>
<dbReference type="AlphaFoldDB" id="W9SK08"/>
<evidence type="ECO:0000256" key="16">
    <source>
        <dbReference type="ARBA" id="ARBA00047639"/>
    </source>
</evidence>
<dbReference type="SUPFAM" id="SSF55681">
    <property type="entry name" value="Class II aaRS and biotin synthetases"/>
    <property type="match status" value="1"/>
</dbReference>
<dbReference type="FunFam" id="3.30.930.10:FF:000061">
    <property type="entry name" value="Histidine--tRNA ligase, cytoplasmic"/>
    <property type="match status" value="1"/>
</dbReference>
<keyword evidence="8" id="KW-0547">Nucleotide-binding</keyword>
<reference evidence="20" key="1">
    <citation type="submission" date="2013-01" db="EMBL/GenBank/DDBJ databases">
        <title>Draft Genome Sequence of a Mulberry Tree, Morus notabilis C.K. Schneid.</title>
        <authorList>
            <person name="He N."/>
            <person name="Zhao S."/>
        </authorList>
    </citation>
    <scope>NUCLEOTIDE SEQUENCE</scope>
</reference>
<proteinExistence type="inferred from homology"/>
<keyword evidence="14" id="KW-0464">Manganese</keyword>
<evidence type="ECO:0000256" key="15">
    <source>
        <dbReference type="ARBA" id="ARBA00030619"/>
    </source>
</evidence>
<evidence type="ECO:0000313" key="20">
    <source>
        <dbReference type="Proteomes" id="UP000030645"/>
    </source>
</evidence>
<dbReference type="Proteomes" id="UP000030645">
    <property type="component" value="Unassembled WGS sequence"/>
</dbReference>
<evidence type="ECO:0000256" key="7">
    <source>
        <dbReference type="ARBA" id="ARBA00022723"/>
    </source>
</evidence>
<dbReference type="FunFam" id="3.60.40.10:FF:000079">
    <property type="entry name" value="Probable protein phosphatase 2C 74"/>
    <property type="match status" value="1"/>
</dbReference>
<evidence type="ECO:0000256" key="1">
    <source>
        <dbReference type="ARBA" id="ARBA00001936"/>
    </source>
</evidence>
<dbReference type="eggNOG" id="KOG1936">
    <property type="taxonomic scope" value="Eukaryota"/>
</dbReference>
<evidence type="ECO:0000256" key="11">
    <source>
        <dbReference type="ARBA" id="ARBA00022842"/>
    </source>
</evidence>
<dbReference type="InterPro" id="IPR001932">
    <property type="entry name" value="PPM-type_phosphatase-like_dom"/>
</dbReference>
<dbReference type="GO" id="GO:0003723">
    <property type="term" value="F:RNA binding"/>
    <property type="evidence" value="ECO:0007669"/>
    <property type="project" value="TreeGrafter"/>
</dbReference>
<dbReference type="GO" id="GO:0016787">
    <property type="term" value="F:hydrolase activity"/>
    <property type="evidence" value="ECO:0007669"/>
    <property type="project" value="UniProtKB-KW"/>
</dbReference>
<dbReference type="SMART" id="SM00332">
    <property type="entry name" value="PP2Cc"/>
    <property type="match status" value="1"/>
</dbReference>
<evidence type="ECO:0000256" key="4">
    <source>
        <dbReference type="ARBA" id="ARBA00012815"/>
    </source>
</evidence>
<dbReference type="FunFam" id="3.40.50.800:FF:000012">
    <property type="entry name" value="Histidine--tRNA ligase, cytoplasmic"/>
    <property type="match status" value="1"/>
</dbReference>
<keyword evidence="20" id="KW-1185">Reference proteome</keyword>
<dbReference type="CDD" id="cd00143">
    <property type="entry name" value="PP2Cc"/>
    <property type="match status" value="1"/>
</dbReference>
<dbReference type="InterPro" id="IPR036457">
    <property type="entry name" value="PPM-type-like_dom_sf"/>
</dbReference>
<dbReference type="Gene3D" id="3.40.50.800">
    <property type="entry name" value="Anticodon-binding domain"/>
    <property type="match status" value="1"/>
</dbReference>
<keyword evidence="11" id="KW-0460">Magnesium</keyword>
<dbReference type="InterPro" id="IPR015807">
    <property type="entry name" value="His-tRNA-ligase"/>
</dbReference>
<dbReference type="EC" id="6.1.1.21" evidence="4"/>
<evidence type="ECO:0000256" key="5">
    <source>
        <dbReference type="ARBA" id="ARBA00015302"/>
    </source>
</evidence>
<dbReference type="EMBL" id="KE346302">
    <property type="protein sequence ID" value="EXC32457.1"/>
    <property type="molecule type" value="Genomic_DNA"/>
</dbReference>
<comment type="cofactor">
    <cofactor evidence="2">
        <name>Mg(2+)</name>
        <dbReference type="ChEBI" id="CHEBI:18420"/>
    </cofactor>
</comment>
<dbReference type="SUPFAM" id="SSF52954">
    <property type="entry name" value="Class II aaRS ABD-related"/>
    <property type="match status" value="1"/>
</dbReference>
<keyword evidence="10" id="KW-0067">ATP-binding</keyword>
<dbReference type="STRING" id="981085.W9SK08"/>
<keyword evidence="6 19" id="KW-0436">Ligase</keyword>
<protein>
    <recommendedName>
        <fullName evidence="5">Histidine--tRNA ligase, cytoplasmic</fullName>
        <ecNumber evidence="4">6.1.1.21</ecNumber>
    </recommendedName>
    <alternativeName>
        <fullName evidence="15">Histidyl-tRNA synthetase</fullName>
    </alternativeName>
</protein>
<dbReference type="PANTHER" id="PTHR11476:SF7">
    <property type="entry name" value="HISTIDINE--TRNA LIGASE"/>
    <property type="match status" value="1"/>
</dbReference>
<dbReference type="GO" id="GO:0004821">
    <property type="term" value="F:histidine-tRNA ligase activity"/>
    <property type="evidence" value="ECO:0007669"/>
    <property type="project" value="UniProtKB-EC"/>
</dbReference>
<evidence type="ECO:0000256" key="6">
    <source>
        <dbReference type="ARBA" id="ARBA00022598"/>
    </source>
</evidence>
<dbReference type="GO" id="GO:0005829">
    <property type="term" value="C:cytosol"/>
    <property type="evidence" value="ECO:0007669"/>
    <property type="project" value="TreeGrafter"/>
</dbReference>
<dbReference type="eggNOG" id="KOG0698">
    <property type="taxonomic scope" value="Eukaryota"/>
</dbReference>
<dbReference type="InterPro" id="IPR004154">
    <property type="entry name" value="Anticodon-bd"/>
</dbReference>
<dbReference type="PANTHER" id="PTHR11476">
    <property type="entry name" value="HISTIDYL-TRNA SYNTHETASE"/>
    <property type="match status" value="1"/>
</dbReference>
<dbReference type="GO" id="GO:0005739">
    <property type="term" value="C:mitochondrion"/>
    <property type="evidence" value="ECO:0007669"/>
    <property type="project" value="TreeGrafter"/>
</dbReference>
<dbReference type="HAMAP" id="MF_00127">
    <property type="entry name" value="His_tRNA_synth"/>
    <property type="match status" value="1"/>
</dbReference>
<evidence type="ECO:0000256" key="9">
    <source>
        <dbReference type="ARBA" id="ARBA00022801"/>
    </source>
</evidence>
<dbReference type="Pfam" id="PF00481">
    <property type="entry name" value="PP2C"/>
    <property type="match status" value="1"/>
</dbReference>
<comment type="catalytic activity">
    <reaction evidence="16">
        <text>tRNA(His) + L-histidine + ATP = L-histidyl-tRNA(His) + AMP + diphosphate + H(+)</text>
        <dbReference type="Rhea" id="RHEA:17313"/>
        <dbReference type="Rhea" id="RHEA-COMP:9665"/>
        <dbReference type="Rhea" id="RHEA-COMP:9689"/>
        <dbReference type="ChEBI" id="CHEBI:15378"/>
        <dbReference type="ChEBI" id="CHEBI:30616"/>
        <dbReference type="ChEBI" id="CHEBI:33019"/>
        <dbReference type="ChEBI" id="CHEBI:57595"/>
        <dbReference type="ChEBI" id="CHEBI:78442"/>
        <dbReference type="ChEBI" id="CHEBI:78527"/>
        <dbReference type="ChEBI" id="CHEBI:456215"/>
        <dbReference type="EC" id="6.1.1.21"/>
    </reaction>
</comment>
<dbReference type="PROSITE" id="PS51746">
    <property type="entry name" value="PPM_2"/>
    <property type="match status" value="1"/>
</dbReference>
<evidence type="ECO:0000259" key="17">
    <source>
        <dbReference type="PROSITE" id="PS50862"/>
    </source>
</evidence>
<accession>W9SK08</accession>
<keyword evidence="7" id="KW-0479">Metal-binding</keyword>
<evidence type="ECO:0000256" key="3">
    <source>
        <dbReference type="ARBA" id="ARBA00008226"/>
    </source>
</evidence>
<dbReference type="Gene3D" id="3.30.930.10">
    <property type="entry name" value="Bira Bifunctional Protein, Domain 2"/>
    <property type="match status" value="1"/>
</dbReference>
<dbReference type="SUPFAM" id="SSF81606">
    <property type="entry name" value="PP2C-like"/>
    <property type="match status" value="1"/>
</dbReference>
<evidence type="ECO:0000256" key="8">
    <source>
        <dbReference type="ARBA" id="ARBA00022741"/>
    </source>
</evidence>
<dbReference type="NCBIfam" id="TIGR00442">
    <property type="entry name" value="hisS"/>
    <property type="match status" value="1"/>
</dbReference>
<dbReference type="InterPro" id="IPR036621">
    <property type="entry name" value="Anticodon-bd_dom_sf"/>
</dbReference>
<comment type="similarity">
    <text evidence="3">Belongs to the class-II aminoacyl-tRNA synthetase family.</text>
</comment>